<keyword evidence="4" id="KW-0378">Hydrolase</keyword>
<dbReference type="EMBL" id="JBEOKT010000002">
    <property type="protein sequence ID" value="MER2996581.1"/>
    <property type="molecule type" value="Genomic_DNA"/>
</dbReference>
<dbReference type="RefSeq" id="WP_350410892.1">
    <property type="nucleotide sequence ID" value="NZ_JBEOKT010000002.1"/>
</dbReference>
<organism evidence="4 5">
    <name type="scientific">Pontibacter populi</name>
    <dbReference type="NCBI Taxonomy" id="890055"/>
    <lineage>
        <taxon>Bacteria</taxon>
        <taxon>Pseudomonadati</taxon>
        <taxon>Bacteroidota</taxon>
        <taxon>Cytophagia</taxon>
        <taxon>Cytophagales</taxon>
        <taxon>Hymenobacteraceae</taxon>
        <taxon>Pontibacter</taxon>
    </lineage>
</organism>
<dbReference type="GO" id="GO:0004177">
    <property type="term" value="F:aminopeptidase activity"/>
    <property type="evidence" value="ECO:0007669"/>
    <property type="project" value="UniProtKB-KW"/>
</dbReference>
<proteinExistence type="predicted"/>
<dbReference type="EC" id="3.4.11.-" evidence="4"/>
<feature type="domain" description="Peptidase M1 membrane alanine aminopeptidase" evidence="3">
    <location>
        <begin position="357"/>
        <end position="563"/>
    </location>
</feature>
<dbReference type="Gene3D" id="1.10.390.10">
    <property type="entry name" value="Neutral Protease Domain 2"/>
    <property type="match status" value="1"/>
</dbReference>
<evidence type="ECO:0000259" key="3">
    <source>
        <dbReference type="Pfam" id="PF01433"/>
    </source>
</evidence>
<keyword evidence="2" id="KW-0732">Signal</keyword>
<dbReference type="Proteomes" id="UP001476807">
    <property type="component" value="Unassembled WGS sequence"/>
</dbReference>
<name>A0ABV1RQD3_9BACT</name>
<dbReference type="PANTHER" id="PTHR11533">
    <property type="entry name" value="PROTEASE M1 ZINC METALLOPROTEASE"/>
    <property type="match status" value="1"/>
</dbReference>
<dbReference type="PANTHER" id="PTHR11533:SF174">
    <property type="entry name" value="PUROMYCIN-SENSITIVE AMINOPEPTIDASE-RELATED"/>
    <property type="match status" value="1"/>
</dbReference>
<keyword evidence="5" id="KW-1185">Reference proteome</keyword>
<feature type="signal peptide" evidence="2">
    <location>
        <begin position="1"/>
        <end position="22"/>
    </location>
</feature>
<dbReference type="Pfam" id="PF01433">
    <property type="entry name" value="Peptidase_M1"/>
    <property type="match status" value="1"/>
</dbReference>
<dbReference type="SUPFAM" id="SSF55486">
    <property type="entry name" value="Metalloproteases ('zincins'), catalytic domain"/>
    <property type="match status" value="1"/>
</dbReference>
<feature type="chain" id="PRO_5046042853" evidence="2">
    <location>
        <begin position="23"/>
        <end position="779"/>
    </location>
</feature>
<dbReference type="InterPro" id="IPR050344">
    <property type="entry name" value="Peptidase_M1_aminopeptidases"/>
</dbReference>
<gene>
    <name evidence="4" type="ORF">ABS362_03440</name>
</gene>
<sequence>MKNLLTGLVFFGLATVPFVTMAQSNTDQSKFKQLQQELPTPNTYRSASGAPGHQYWQQRADYNIKVELNDENQSINGSETITYTNNSPDVLTYLWLQLDQNIFEPNSMANATRTGNLNDRVPIQAVEYMTREKFDGGFKIRTVKDRNGKALKYTINNTMMRIDLPSDLKPKQSFTFSIDWNHNINDQIALGGRSGYEFFPEDGNYLYEMAQWFPRMAVYDDVNGWQHKQFLGSGEFALPFGDYKVSITVPADHIVASTGELQNANQVLTSTQQKRWAQAAKADKPVLVVTQEEATQAEKSKAKGKKTWVYSAKNVRDFAWASSRKFIWDAMNVNVAGKNVLAMSYYPKEGNPLWGRYSTESVAHTLEVYSKHTIDYPYPVAISVHGPVGGMEYPMLSFNGYRPEPDGTYSDRTKYGLITVIIHEVGHNFFPMIINSDERQWTWMDEGLNTFMQYLAEQEWERNYPSRRGEPADIVEYMKSAKNTQVPIMTNSESVLQFGNNAYGKPATALNILRETVMGRELFDYAFKEYSKRWAFKHPMPADFFRTMEDASGVDLDWFWRGWFYTTDHTDISIEGVKWYTIDSQNPEFVSAQKRAEQNKAPQTLSQQRNLQDIKKTRVELRPELNDFYNSYDELAVTAADKQRHQSFLSGLTPKQKEMLDSGLNFYEVGFKNLGGLVMPLIVKMTYEDGTDEIVNVPAEVWRYNNEEITKVFVTEKPVAKFELDPLLQTADTDLSNNYFPRKLAPSRFEIFQQQQRNQPNPMQRQNATQNNNSNNSGR</sequence>
<evidence type="ECO:0000313" key="4">
    <source>
        <dbReference type="EMBL" id="MER2996581.1"/>
    </source>
</evidence>
<protein>
    <submittedName>
        <fullName evidence="4">M1 family metallopeptidase</fullName>
        <ecNumber evidence="4">3.4.11.-</ecNumber>
    </submittedName>
</protein>
<evidence type="ECO:0000313" key="5">
    <source>
        <dbReference type="Proteomes" id="UP001476807"/>
    </source>
</evidence>
<evidence type="ECO:0000256" key="1">
    <source>
        <dbReference type="SAM" id="MobiDB-lite"/>
    </source>
</evidence>
<dbReference type="CDD" id="cd09604">
    <property type="entry name" value="M1_APN_like"/>
    <property type="match status" value="1"/>
</dbReference>
<feature type="region of interest" description="Disordered" evidence="1">
    <location>
        <begin position="756"/>
        <end position="779"/>
    </location>
</feature>
<comment type="caution">
    <text evidence="4">The sequence shown here is derived from an EMBL/GenBank/DDBJ whole genome shotgun (WGS) entry which is preliminary data.</text>
</comment>
<reference evidence="4 5" key="1">
    <citation type="submission" date="2024-06" db="EMBL/GenBank/DDBJ databases">
        <title>Pontibacter populi HYL7-15.</title>
        <authorList>
            <person name="Kim M.K."/>
        </authorList>
    </citation>
    <scope>NUCLEOTIDE SEQUENCE [LARGE SCALE GENOMIC DNA]</scope>
    <source>
        <strain evidence="4 5">HYL7-15</strain>
    </source>
</reference>
<dbReference type="InterPro" id="IPR027268">
    <property type="entry name" value="Peptidase_M4/M1_CTD_sf"/>
</dbReference>
<keyword evidence="4" id="KW-0031">Aminopeptidase</keyword>
<keyword evidence="4" id="KW-0645">Protease</keyword>
<dbReference type="InterPro" id="IPR014782">
    <property type="entry name" value="Peptidase_M1_dom"/>
</dbReference>
<evidence type="ECO:0000256" key="2">
    <source>
        <dbReference type="SAM" id="SignalP"/>
    </source>
</evidence>
<accession>A0ABV1RQD3</accession>